<dbReference type="Pfam" id="PF02492">
    <property type="entry name" value="cobW"/>
    <property type="match status" value="1"/>
</dbReference>
<dbReference type="InterPro" id="IPR003495">
    <property type="entry name" value="CobW/HypB/UreG_nucleotide-bd"/>
</dbReference>
<feature type="domain" description="CobW C-terminal" evidence="7">
    <location>
        <begin position="231"/>
        <end position="325"/>
    </location>
</feature>
<keyword evidence="1" id="KW-0547">Nucleotide-binding</keyword>
<evidence type="ECO:0000256" key="1">
    <source>
        <dbReference type="ARBA" id="ARBA00022741"/>
    </source>
</evidence>
<dbReference type="Gene3D" id="3.40.50.300">
    <property type="entry name" value="P-loop containing nucleotide triphosphate hydrolases"/>
    <property type="match status" value="1"/>
</dbReference>
<dbReference type="SUPFAM" id="SSF52540">
    <property type="entry name" value="P-loop containing nucleoside triphosphate hydrolases"/>
    <property type="match status" value="1"/>
</dbReference>
<dbReference type="PANTHER" id="PTHR13748:SF62">
    <property type="entry name" value="COBW DOMAIN-CONTAINING PROTEIN"/>
    <property type="match status" value="1"/>
</dbReference>
<accession>A0A2U8WTJ6</accession>
<dbReference type="KEGG" id="mtea:DK419_22135"/>
<dbReference type="Pfam" id="PF07683">
    <property type="entry name" value="CobW_C"/>
    <property type="match status" value="1"/>
</dbReference>
<evidence type="ECO:0000313" key="8">
    <source>
        <dbReference type="EMBL" id="AWN48721.1"/>
    </source>
</evidence>
<dbReference type="GO" id="GO:0016787">
    <property type="term" value="F:hydrolase activity"/>
    <property type="evidence" value="ECO:0007669"/>
    <property type="project" value="UniProtKB-KW"/>
</dbReference>
<dbReference type="CDD" id="cd03112">
    <property type="entry name" value="CobW-like"/>
    <property type="match status" value="1"/>
</dbReference>
<evidence type="ECO:0000256" key="4">
    <source>
        <dbReference type="ARBA" id="ARBA00034320"/>
    </source>
</evidence>
<evidence type="ECO:0000259" key="7">
    <source>
        <dbReference type="SMART" id="SM00833"/>
    </source>
</evidence>
<sequence>MTLASATPVTLLTGFLGAGKTALLARLLRWPALRDTAVLINEFGEVGLDHLLVEPLEGEVALLRGGCVCCSIRGDLKAALIDLHDRRRRGLVPDFRRVVIETTGLADPGPSVATLVADPVLRHAFAMGGIVTVVDAVNGARTLDTHEEAVRQAAAADRLVLSKTDLAAPEAVASLRARLSALNPVAPVTDLTLDDAPEAALLTDDPTGEATARRWLCVEIPAEISAAAHGPVGAVLIESGPVDWTRFGLWLGMLLNRHGARILRLKGLVAIEGAATPVVIQGVQHLVHPPRHLPEWPEGAVRTRLVLIGHDLDGALLRRSYGAFTGTEAVTGTAAFAGRQALTDASAVDR</sequence>
<evidence type="ECO:0000256" key="3">
    <source>
        <dbReference type="ARBA" id="ARBA00023186"/>
    </source>
</evidence>
<dbReference type="SUPFAM" id="SSF90002">
    <property type="entry name" value="Hypothetical protein YjiA, C-terminal domain"/>
    <property type="match status" value="1"/>
</dbReference>
<keyword evidence="9" id="KW-1185">Reference proteome</keyword>
<proteinExistence type="inferred from homology"/>
<evidence type="ECO:0000313" key="9">
    <source>
        <dbReference type="Proteomes" id="UP000245444"/>
    </source>
</evidence>
<dbReference type="Gene3D" id="3.30.1220.10">
    <property type="entry name" value="CobW-like, C-terminal domain"/>
    <property type="match status" value="1"/>
</dbReference>
<comment type="catalytic activity">
    <reaction evidence="6">
        <text>GTP + H2O = GDP + phosphate + H(+)</text>
        <dbReference type="Rhea" id="RHEA:19669"/>
        <dbReference type="ChEBI" id="CHEBI:15377"/>
        <dbReference type="ChEBI" id="CHEBI:15378"/>
        <dbReference type="ChEBI" id="CHEBI:37565"/>
        <dbReference type="ChEBI" id="CHEBI:43474"/>
        <dbReference type="ChEBI" id="CHEBI:58189"/>
    </reaction>
    <physiologicalReaction direction="left-to-right" evidence="6">
        <dbReference type="Rhea" id="RHEA:19670"/>
    </physiologicalReaction>
</comment>
<keyword evidence="3" id="KW-0143">Chaperone</keyword>
<keyword evidence="2" id="KW-0378">Hydrolase</keyword>
<protein>
    <submittedName>
        <fullName evidence="8">Cobalamin biosynthesis protein CobW</fullName>
    </submittedName>
</protein>
<evidence type="ECO:0000256" key="6">
    <source>
        <dbReference type="ARBA" id="ARBA00049117"/>
    </source>
</evidence>
<evidence type="ECO:0000256" key="2">
    <source>
        <dbReference type="ARBA" id="ARBA00022801"/>
    </source>
</evidence>
<dbReference type="InterPro" id="IPR011629">
    <property type="entry name" value="CobW-like_C"/>
</dbReference>
<dbReference type="EMBL" id="CP029553">
    <property type="protein sequence ID" value="AWN48721.1"/>
    <property type="molecule type" value="Genomic_DNA"/>
</dbReference>
<dbReference type="PANTHER" id="PTHR13748">
    <property type="entry name" value="COBW-RELATED"/>
    <property type="match status" value="1"/>
</dbReference>
<dbReference type="Proteomes" id="UP000245444">
    <property type="component" value="Chromosome"/>
</dbReference>
<dbReference type="RefSeq" id="WP_109961009.1">
    <property type="nucleotide sequence ID" value="NZ_CP029553.1"/>
</dbReference>
<dbReference type="GO" id="GO:0005737">
    <property type="term" value="C:cytoplasm"/>
    <property type="evidence" value="ECO:0007669"/>
    <property type="project" value="TreeGrafter"/>
</dbReference>
<gene>
    <name evidence="8" type="ORF">DK419_22135</name>
</gene>
<dbReference type="AlphaFoldDB" id="A0A2U8WTJ6"/>
<reference evidence="8 9" key="1">
    <citation type="submission" date="2018-05" db="EMBL/GenBank/DDBJ databases">
        <title>Complete Genome Sequence of Methylobacterium sp. 17Sr1-28.</title>
        <authorList>
            <person name="Srinivasan S."/>
        </authorList>
    </citation>
    <scope>NUCLEOTIDE SEQUENCE [LARGE SCALE GENOMIC DNA]</scope>
    <source>
        <strain evidence="8 9">17Sr1-28</strain>
    </source>
</reference>
<dbReference type="InterPro" id="IPR027417">
    <property type="entry name" value="P-loop_NTPase"/>
</dbReference>
<comment type="function">
    <text evidence="5">Zinc chaperone that directly transfers zinc cofactor to target proteins, thereby activating them. Zinc is transferred from the CXCC motif in the GTPase domain to the zinc binding site in target proteins in a process requiring GTP hydrolysis.</text>
</comment>
<dbReference type="SMART" id="SM00833">
    <property type="entry name" value="CobW_C"/>
    <property type="match status" value="1"/>
</dbReference>
<dbReference type="OrthoDB" id="9808822at2"/>
<evidence type="ECO:0000256" key="5">
    <source>
        <dbReference type="ARBA" id="ARBA00045658"/>
    </source>
</evidence>
<name>A0A2U8WTJ6_9HYPH</name>
<comment type="similarity">
    <text evidence="4">Belongs to the SIMIBI class G3E GTPase family. ZNG1 subfamily.</text>
</comment>
<dbReference type="GO" id="GO:0000166">
    <property type="term" value="F:nucleotide binding"/>
    <property type="evidence" value="ECO:0007669"/>
    <property type="project" value="UniProtKB-KW"/>
</dbReference>
<dbReference type="InterPro" id="IPR051316">
    <property type="entry name" value="Zinc-reg_GTPase_activator"/>
</dbReference>
<organism evidence="8 9">
    <name type="scientific">Methylobacterium terrae</name>
    <dbReference type="NCBI Taxonomy" id="2202827"/>
    <lineage>
        <taxon>Bacteria</taxon>
        <taxon>Pseudomonadati</taxon>
        <taxon>Pseudomonadota</taxon>
        <taxon>Alphaproteobacteria</taxon>
        <taxon>Hyphomicrobiales</taxon>
        <taxon>Methylobacteriaceae</taxon>
        <taxon>Methylobacterium</taxon>
    </lineage>
</organism>
<dbReference type="InterPro" id="IPR036627">
    <property type="entry name" value="CobW-likC_sf"/>
</dbReference>